<dbReference type="AlphaFoldDB" id="A0A0F9FDH8"/>
<gene>
    <name evidence="2" type="ORF">LCGC14_2044290</name>
</gene>
<dbReference type="Pfam" id="PF25181">
    <property type="entry name" value="Phage_Bbp19"/>
    <property type="match status" value="1"/>
</dbReference>
<dbReference type="InterPro" id="IPR057447">
    <property type="entry name" value="Bbp19-like_phage"/>
</dbReference>
<proteinExistence type="predicted"/>
<name>A0A0F9FDH8_9ZZZZ</name>
<reference evidence="2" key="1">
    <citation type="journal article" date="2015" name="Nature">
        <title>Complex archaea that bridge the gap between prokaryotes and eukaryotes.</title>
        <authorList>
            <person name="Spang A."/>
            <person name="Saw J.H."/>
            <person name="Jorgensen S.L."/>
            <person name="Zaremba-Niedzwiedzka K."/>
            <person name="Martijn J."/>
            <person name="Lind A.E."/>
            <person name="van Eijk R."/>
            <person name="Schleper C."/>
            <person name="Guy L."/>
            <person name="Ettema T.J."/>
        </authorList>
    </citation>
    <scope>NUCLEOTIDE SEQUENCE</scope>
</reference>
<dbReference type="EMBL" id="LAZR01024026">
    <property type="protein sequence ID" value="KKL76501.1"/>
    <property type="molecule type" value="Genomic_DNA"/>
</dbReference>
<evidence type="ECO:0000259" key="1">
    <source>
        <dbReference type="Pfam" id="PF25181"/>
    </source>
</evidence>
<evidence type="ECO:0000313" key="2">
    <source>
        <dbReference type="EMBL" id="KKL76501.1"/>
    </source>
</evidence>
<accession>A0A0F9FDH8</accession>
<organism evidence="2">
    <name type="scientific">marine sediment metagenome</name>
    <dbReference type="NCBI Taxonomy" id="412755"/>
    <lineage>
        <taxon>unclassified sequences</taxon>
        <taxon>metagenomes</taxon>
        <taxon>ecological metagenomes</taxon>
    </lineage>
</organism>
<feature type="domain" description="Bbp19-like phage" evidence="1">
    <location>
        <begin position="16"/>
        <end position="62"/>
    </location>
</feature>
<comment type="caution">
    <text evidence="2">The sequence shown here is derived from an EMBL/GenBank/DDBJ whole genome shotgun (WGS) entry which is preliminary data.</text>
</comment>
<sequence>MTEAEKIKQRNADFVQTFAGPHGERVLAYLSAFCLKRGSTFIVGSPDKSAFNEGARAVILEIDYWIEYDLSTLDETGETDNTEPERNQDE</sequence>
<protein>
    <recommendedName>
        <fullName evidence="1">Bbp19-like phage domain-containing protein</fullName>
    </recommendedName>
</protein>